<gene>
    <name evidence="1" type="ORF">E2C01_008225</name>
</gene>
<dbReference type="EMBL" id="VSRR010000428">
    <property type="protein sequence ID" value="MPC15433.1"/>
    <property type="molecule type" value="Genomic_DNA"/>
</dbReference>
<comment type="caution">
    <text evidence="1">The sequence shown here is derived from an EMBL/GenBank/DDBJ whole genome shotgun (WGS) entry which is preliminary data.</text>
</comment>
<protein>
    <submittedName>
        <fullName evidence="1">Uncharacterized protein</fullName>
    </submittedName>
</protein>
<evidence type="ECO:0000313" key="2">
    <source>
        <dbReference type="Proteomes" id="UP000324222"/>
    </source>
</evidence>
<name>A0A5B7D593_PORTR</name>
<evidence type="ECO:0000313" key="1">
    <source>
        <dbReference type="EMBL" id="MPC15433.1"/>
    </source>
</evidence>
<dbReference type="AlphaFoldDB" id="A0A5B7D593"/>
<dbReference type="Proteomes" id="UP000324222">
    <property type="component" value="Unassembled WGS sequence"/>
</dbReference>
<accession>A0A5B7D593</accession>
<keyword evidence="2" id="KW-1185">Reference proteome</keyword>
<sequence>MYVRVSLQFHQDYCSLEESWEAKLDTLFLPLSPVSSVDPSLSFISSRFREESMSRYLAIVSSSSPFSRSLLSMLLNCVGARVGVWGCRMSG</sequence>
<organism evidence="1 2">
    <name type="scientific">Portunus trituberculatus</name>
    <name type="common">Swimming crab</name>
    <name type="synonym">Neptunus trituberculatus</name>
    <dbReference type="NCBI Taxonomy" id="210409"/>
    <lineage>
        <taxon>Eukaryota</taxon>
        <taxon>Metazoa</taxon>
        <taxon>Ecdysozoa</taxon>
        <taxon>Arthropoda</taxon>
        <taxon>Crustacea</taxon>
        <taxon>Multicrustacea</taxon>
        <taxon>Malacostraca</taxon>
        <taxon>Eumalacostraca</taxon>
        <taxon>Eucarida</taxon>
        <taxon>Decapoda</taxon>
        <taxon>Pleocyemata</taxon>
        <taxon>Brachyura</taxon>
        <taxon>Eubrachyura</taxon>
        <taxon>Portunoidea</taxon>
        <taxon>Portunidae</taxon>
        <taxon>Portuninae</taxon>
        <taxon>Portunus</taxon>
    </lineage>
</organism>
<reference evidence="1 2" key="1">
    <citation type="submission" date="2019-05" db="EMBL/GenBank/DDBJ databases">
        <title>Another draft genome of Portunus trituberculatus and its Hox gene families provides insights of decapod evolution.</title>
        <authorList>
            <person name="Jeong J.-H."/>
            <person name="Song I."/>
            <person name="Kim S."/>
            <person name="Choi T."/>
            <person name="Kim D."/>
            <person name="Ryu S."/>
            <person name="Kim W."/>
        </authorList>
    </citation>
    <scope>NUCLEOTIDE SEQUENCE [LARGE SCALE GENOMIC DNA]</scope>
    <source>
        <tissue evidence="1">Muscle</tissue>
    </source>
</reference>
<proteinExistence type="predicted"/>